<dbReference type="EMBL" id="BAABIG010000089">
    <property type="protein sequence ID" value="GAA4823938.1"/>
    <property type="molecule type" value="Genomic_DNA"/>
</dbReference>
<feature type="region of interest" description="Disordered" evidence="1">
    <location>
        <begin position="153"/>
        <end position="185"/>
    </location>
</feature>
<reference evidence="3" key="1">
    <citation type="journal article" date="2019" name="Int. J. Syst. Evol. Microbiol.">
        <title>The Global Catalogue of Microorganisms (GCM) 10K type strain sequencing project: providing services to taxonomists for standard genome sequencing and annotation.</title>
        <authorList>
            <consortium name="The Broad Institute Genomics Platform"/>
            <consortium name="The Broad Institute Genome Sequencing Center for Infectious Disease"/>
            <person name="Wu L."/>
            <person name="Ma J."/>
        </authorList>
    </citation>
    <scope>NUCLEOTIDE SEQUENCE [LARGE SCALE GENOMIC DNA]</scope>
    <source>
        <strain evidence="3">JCM 18081</strain>
    </source>
</reference>
<feature type="compositionally biased region" description="Basic and acidic residues" evidence="1">
    <location>
        <begin position="170"/>
        <end position="185"/>
    </location>
</feature>
<dbReference type="Proteomes" id="UP001501265">
    <property type="component" value="Unassembled WGS sequence"/>
</dbReference>
<evidence type="ECO:0000313" key="2">
    <source>
        <dbReference type="EMBL" id="GAA4823938.1"/>
    </source>
</evidence>
<evidence type="ECO:0000313" key="3">
    <source>
        <dbReference type="Proteomes" id="UP001501265"/>
    </source>
</evidence>
<gene>
    <name evidence="2" type="ORF">GCM10023220_67060</name>
</gene>
<proteinExistence type="predicted"/>
<keyword evidence="3" id="KW-1185">Reference proteome</keyword>
<comment type="caution">
    <text evidence="2">The sequence shown here is derived from an EMBL/GenBank/DDBJ whole genome shotgun (WGS) entry which is preliminary data.</text>
</comment>
<name>A0ABP9D037_9ACTN</name>
<evidence type="ECO:0000256" key="1">
    <source>
        <dbReference type="SAM" id="MobiDB-lite"/>
    </source>
</evidence>
<protein>
    <submittedName>
        <fullName evidence="2">Uncharacterized protein</fullName>
    </submittedName>
</protein>
<sequence>MTEPTSTAHVLLRDAENYLSALHGSVARHDHLAANLGCAGCELRDRIAAALPGLAAVSSPPADQTTLRDRIRRAVCEAEGFMWSTDTDMLEPDEYGEVADAVLAVLPAPADRAAIVGDAVTAVRDGDLGPRGGMSRDYENGWWDSRAAAEERVRRLADEAQPATPDTETDEQRADREETERDHARGDHTYCGITCETEMPTKHLRNFVIAKGYPGTKGALDELLRRARTAAVLPATSDTLPAWLYRRFMPDGIGWDNLDADDRSYWEHQARAVRRAVARGGFKRAATSDTETPVHLGDQANAENCPGCKAERRNLPYPFLCPAVSGAAAAPAKEV</sequence>
<dbReference type="RefSeq" id="WP_345624456.1">
    <property type="nucleotide sequence ID" value="NZ_BAABIG010000089.1"/>
</dbReference>
<accession>A0ABP9D037</accession>
<organism evidence="2 3">
    <name type="scientific">Streptomyces ziwulingensis</name>
    <dbReference type="NCBI Taxonomy" id="1045501"/>
    <lineage>
        <taxon>Bacteria</taxon>
        <taxon>Bacillati</taxon>
        <taxon>Actinomycetota</taxon>
        <taxon>Actinomycetes</taxon>
        <taxon>Kitasatosporales</taxon>
        <taxon>Streptomycetaceae</taxon>
        <taxon>Streptomyces</taxon>
    </lineage>
</organism>